<dbReference type="Pfam" id="PF02896">
    <property type="entry name" value="PEP-utilizers_C"/>
    <property type="match status" value="1"/>
</dbReference>
<evidence type="ECO:0000256" key="3">
    <source>
        <dbReference type="ARBA" id="ARBA00022679"/>
    </source>
</evidence>
<dbReference type="GO" id="GO:0046872">
    <property type="term" value="F:metal ion binding"/>
    <property type="evidence" value="ECO:0007669"/>
    <property type="project" value="UniProtKB-KW"/>
</dbReference>
<keyword evidence="8" id="KW-0460">Magnesium</keyword>
<gene>
    <name evidence="11" type="primary">ppsA3</name>
    <name evidence="11" type="ORF">NMW_2221</name>
</gene>
<keyword evidence="7" id="KW-0067">ATP-binding</keyword>
<name>C6SMP2_NEIME</name>
<dbReference type="GO" id="GO:0005524">
    <property type="term" value="F:ATP binding"/>
    <property type="evidence" value="ECO:0007669"/>
    <property type="project" value="UniProtKB-KW"/>
</dbReference>
<dbReference type="GO" id="GO:0008986">
    <property type="term" value="F:pyruvate, water dikinase activity"/>
    <property type="evidence" value="ECO:0007669"/>
    <property type="project" value="UniProtKB-EC"/>
</dbReference>
<keyword evidence="5" id="KW-0547">Nucleotide-binding</keyword>
<dbReference type="NCBIfam" id="NF005057">
    <property type="entry name" value="PRK06464.1"/>
    <property type="match status" value="1"/>
</dbReference>
<dbReference type="Gene3D" id="3.20.20.60">
    <property type="entry name" value="Phosphoenolpyruvate-binding domains"/>
    <property type="match status" value="1"/>
</dbReference>
<dbReference type="PROSITE" id="PS00370">
    <property type="entry name" value="PEP_ENZYMES_PHOS_SITE"/>
    <property type="match status" value="1"/>
</dbReference>
<reference evidence="11" key="1">
    <citation type="journal article" date="2008" name="Proc. Natl. Acad. Sci. U.S.A.">
        <title>Whole-genome comparison of disease and carriage strains provides insights into virulence evolution in Neisseria meningitidis.</title>
        <authorList>
            <person name="Schoen C."/>
            <person name="Blom J."/>
            <person name="Claus H."/>
            <person name="Schramm-Glueck A."/>
            <person name="Brandt P."/>
            <person name="Mueller T."/>
            <person name="Goesmann A."/>
            <person name="Joseph B."/>
            <person name="Konietzny S."/>
            <person name="Kurzai O."/>
            <person name="Schmitt C."/>
            <person name="Friedrich T."/>
            <person name="Linke B."/>
            <person name="Vogel U."/>
            <person name="Frosch M."/>
        </authorList>
    </citation>
    <scope>NUCLEOTIDE SEQUENCE</scope>
    <source>
        <strain evidence="11">Alpha275</strain>
    </source>
</reference>
<dbReference type="SUPFAM" id="SSF52009">
    <property type="entry name" value="Phosphohistidine domain"/>
    <property type="match status" value="1"/>
</dbReference>
<dbReference type="EC" id="2.7.9.2" evidence="11"/>
<protein>
    <submittedName>
        <fullName evidence="11">Phosphoenolpyruvate synthase</fullName>
        <ecNumber evidence="11">2.7.9.2</ecNumber>
    </submittedName>
</protein>
<comment type="cofactor">
    <cofactor evidence="1">
        <name>Mg(2+)</name>
        <dbReference type="ChEBI" id="CHEBI:18420"/>
    </cofactor>
</comment>
<dbReference type="InterPro" id="IPR000121">
    <property type="entry name" value="PEP_util_C"/>
</dbReference>
<dbReference type="PROSITE" id="PS00742">
    <property type="entry name" value="PEP_ENZYMES_2"/>
    <property type="match status" value="1"/>
</dbReference>
<dbReference type="EMBL" id="AM889138">
    <property type="protein sequence ID" value="CBA09778.1"/>
    <property type="molecule type" value="Genomic_DNA"/>
</dbReference>
<evidence type="ECO:0000256" key="7">
    <source>
        <dbReference type="ARBA" id="ARBA00022840"/>
    </source>
</evidence>
<dbReference type="InterPro" id="IPR040442">
    <property type="entry name" value="Pyrv_kinase-like_dom_sf"/>
</dbReference>
<dbReference type="Pfam" id="PF00391">
    <property type="entry name" value="PEP-utilizers"/>
    <property type="match status" value="1"/>
</dbReference>
<evidence type="ECO:0000259" key="9">
    <source>
        <dbReference type="Pfam" id="PF00391"/>
    </source>
</evidence>
<proteinExistence type="inferred from homology"/>
<feature type="domain" description="PEP-utilising enzyme mobile" evidence="9">
    <location>
        <begin position="5"/>
        <end position="51"/>
    </location>
</feature>
<keyword evidence="3 11" id="KW-0808">Transferase</keyword>
<dbReference type="SUPFAM" id="SSF51621">
    <property type="entry name" value="Phosphoenolpyruvate/pyruvate domain"/>
    <property type="match status" value="1"/>
</dbReference>
<dbReference type="AlphaFoldDB" id="C6SMP2"/>
<evidence type="ECO:0000313" key="11">
    <source>
        <dbReference type="EMBL" id="CBA09778.1"/>
    </source>
</evidence>
<dbReference type="InterPro" id="IPR023151">
    <property type="entry name" value="PEP_util_CS"/>
</dbReference>
<dbReference type="InterPro" id="IPR036637">
    <property type="entry name" value="Phosphohistidine_dom_sf"/>
</dbReference>
<dbReference type="PRINTS" id="PR01736">
    <property type="entry name" value="PHPHTRNFRASE"/>
</dbReference>
<keyword evidence="6" id="KW-0418">Kinase</keyword>
<feature type="domain" description="PEP-utilising enzyme C-terminal" evidence="10">
    <location>
        <begin position="75"/>
        <end position="379"/>
    </location>
</feature>
<accession>C6SMP2</accession>
<dbReference type="FunFam" id="3.20.20.60:FF:000010">
    <property type="entry name" value="Phosphoenolpyruvate synthase"/>
    <property type="match status" value="1"/>
</dbReference>
<dbReference type="PANTHER" id="PTHR43030:SF1">
    <property type="entry name" value="PHOSPHOENOLPYRUVATE SYNTHASE"/>
    <property type="match status" value="1"/>
</dbReference>
<keyword evidence="11" id="KW-0670">Pyruvate</keyword>
<evidence type="ECO:0000256" key="5">
    <source>
        <dbReference type="ARBA" id="ARBA00022741"/>
    </source>
</evidence>
<dbReference type="InterPro" id="IPR008279">
    <property type="entry name" value="PEP-util_enz_mobile_dom"/>
</dbReference>
<evidence type="ECO:0000256" key="6">
    <source>
        <dbReference type="ARBA" id="ARBA00022777"/>
    </source>
</evidence>
<comment type="similarity">
    <text evidence="2">Belongs to the PEP-utilizing enzyme family.</text>
</comment>
<evidence type="ECO:0000259" key="10">
    <source>
        <dbReference type="Pfam" id="PF02896"/>
    </source>
</evidence>
<dbReference type="InterPro" id="IPR006319">
    <property type="entry name" value="PEP_synth"/>
</dbReference>
<sequence>MLLPIVTNRGGRTCHAAIIARELGIPAVVGCGNATELLKNGQEVTVSCAEGDTGFIYAGLLDVQITDVALDNMPKAPVKVMMNVGNPELAFSFANLPSEGIGLARMEFIINRQIGIHPKALLEFDKQDDELKAEITRRIAGYASPIDFYVDKIAEGVATLAASVYPRKTIVRMSDFKSNEYANLVGGNVYEPHEENPMLGFRGAARYVADNFKDCFALECKALKRVRDEMGLTNVEIMIPFVRTLGEAEAVVKALKENGLERGKNGLRLIMMCELPSNAVLAEQFLQYFDGFSIGSNDMTQLTLGLDRDSGLVSESFDERNPAVKVMLHLAISACRKQNKYVGICGQGPSDHPDFAKWLVEEGIESVSLNPDTVIETWLYLANELNK</sequence>
<evidence type="ECO:0000256" key="4">
    <source>
        <dbReference type="ARBA" id="ARBA00022723"/>
    </source>
</evidence>
<organism evidence="11">
    <name type="scientific">Neisseria meningitidis alpha275</name>
    <dbReference type="NCBI Taxonomy" id="295996"/>
    <lineage>
        <taxon>Bacteria</taxon>
        <taxon>Pseudomonadati</taxon>
        <taxon>Pseudomonadota</taxon>
        <taxon>Betaproteobacteria</taxon>
        <taxon>Neisseriales</taxon>
        <taxon>Neisseriaceae</taxon>
        <taxon>Neisseria</taxon>
    </lineage>
</organism>
<dbReference type="Gene3D" id="3.50.30.10">
    <property type="entry name" value="Phosphohistidine domain"/>
    <property type="match status" value="1"/>
</dbReference>
<dbReference type="PANTHER" id="PTHR43030">
    <property type="entry name" value="PHOSPHOENOLPYRUVATE SYNTHASE"/>
    <property type="match status" value="1"/>
</dbReference>
<evidence type="ECO:0000256" key="8">
    <source>
        <dbReference type="ARBA" id="ARBA00022842"/>
    </source>
</evidence>
<evidence type="ECO:0000256" key="1">
    <source>
        <dbReference type="ARBA" id="ARBA00001946"/>
    </source>
</evidence>
<keyword evidence="4" id="KW-0479">Metal-binding</keyword>
<dbReference type="InterPro" id="IPR015813">
    <property type="entry name" value="Pyrv/PenolPyrv_kinase-like_dom"/>
</dbReference>
<dbReference type="InterPro" id="IPR018274">
    <property type="entry name" value="PEP_util_AS"/>
</dbReference>
<evidence type="ECO:0000256" key="2">
    <source>
        <dbReference type="ARBA" id="ARBA00007837"/>
    </source>
</evidence>